<gene>
    <name evidence="1" type="ORF">JOM49_000102</name>
</gene>
<accession>A0ABS4PGN6</accession>
<evidence type="ECO:0000313" key="1">
    <source>
        <dbReference type="EMBL" id="MBP2178576.1"/>
    </source>
</evidence>
<dbReference type="RefSeq" id="WP_209662214.1">
    <property type="nucleotide sequence ID" value="NZ_JAGGMS010000001.1"/>
</dbReference>
<proteinExistence type="predicted"/>
<evidence type="ECO:0000313" key="2">
    <source>
        <dbReference type="Proteomes" id="UP000741013"/>
    </source>
</evidence>
<reference evidence="1 2" key="1">
    <citation type="submission" date="2021-03" db="EMBL/GenBank/DDBJ databases">
        <title>Sequencing the genomes of 1000 actinobacteria strains.</title>
        <authorList>
            <person name="Klenk H.-P."/>
        </authorList>
    </citation>
    <scope>NUCLEOTIDE SEQUENCE [LARGE SCALE GENOMIC DNA]</scope>
    <source>
        <strain evidence="1 2">DSM 45510</strain>
    </source>
</reference>
<dbReference type="EMBL" id="JAGGMS010000001">
    <property type="protein sequence ID" value="MBP2178576.1"/>
    <property type="molecule type" value="Genomic_DNA"/>
</dbReference>
<organism evidence="1 2">
    <name type="scientific">Amycolatopsis magusensis</name>
    <dbReference type="NCBI Taxonomy" id="882444"/>
    <lineage>
        <taxon>Bacteria</taxon>
        <taxon>Bacillati</taxon>
        <taxon>Actinomycetota</taxon>
        <taxon>Actinomycetes</taxon>
        <taxon>Pseudonocardiales</taxon>
        <taxon>Pseudonocardiaceae</taxon>
        <taxon>Amycolatopsis</taxon>
    </lineage>
</organism>
<protein>
    <submittedName>
        <fullName evidence="1">Uncharacterized protein</fullName>
    </submittedName>
</protein>
<keyword evidence="2" id="KW-1185">Reference proteome</keyword>
<dbReference type="Proteomes" id="UP000741013">
    <property type="component" value="Unassembled WGS sequence"/>
</dbReference>
<name>A0ABS4PGN6_9PSEU</name>
<sequence>MVFMHPELRTAAAHLVRLRAAAELLHAADPVDALRYVDCAPAALRGMVERARAAQKPLAEANVEYSEARIRGGCADRGELVRAYRDEREAADRTVMAGLRIADQLDGFARAAARYAVHVAIEADTACVLVLDGDLTPEPADLVHEACTAILHQVEQYLLAIEGLASELDGLTG</sequence>
<comment type="caution">
    <text evidence="1">The sequence shown here is derived from an EMBL/GenBank/DDBJ whole genome shotgun (WGS) entry which is preliminary data.</text>
</comment>